<proteinExistence type="predicted"/>
<dbReference type="RefSeq" id="WP_379873902.1">
    <property type="nucleotide sequence ID" value="NZ_JBHUIP010000001.1"/>
</dbReference>
<evidence type="ECO:0000313" key="3">
    <source>
        <dbReference type="EMBL" id="MFD2261313.1"/>
    </source>
</evidence>
<feature type="domain" description="YcxB-like C-terminal" evidence="2">
    <location>
        <begin position="88"/>
        <end position="149"/>
    </location>
</feature>
<evidence type="ECO:0000259" key="2">
    <source>
        <dbReference type="Pfam" id="PF14317"/>
    </source>
</evidence>
<evidence type="ECO:0000256" key="1">
    <source>
        <dbReference type="SAM" id="Phobius"/>
    </source>
</evidence>
<reference evidence="4" key="1">
    <citation type="journal article" date="2019" name="Int. J. Syst. Evol. Microbiol.">
        <title>The Global Catalogue of Microorganisms (GCM) 10K type strain sequencing project: providing services to taxonomists for standard genome sequencing and annotation.</title>
        <authorList>
            <consortium name="The Broad Institute Genomics Platform"/>
            <consortium name="The Broad Institute Genome Sequencing Center for Infectious Disease"/>
            <person name="Wu L."/>
            <person name="Ma J."/>
        </authorList>
    </citation>
    <scope>NUCLEOTIDE SEQUENCE [LARGE SCALE GENOMIC DNA]</scope>
    <source>
        <strain evidence="4">CGMCC 1.19062</strain>
    </source>
</reference>
<organism evidence="3 4">
    <name type="scientific">Lacibacterium aquatile</name>
    <dbReference type="NCBI Taxonomy" id="1168082"/>
    <lineage>
        <taxon>Bacteria</taxon>
        <taxon>Pseudomonadati</taxon>
        <taxon>Pseudomonadota</taxon>
        <taxon>Alphaproteobacteria</taxon>
        <taxon>Rhodospirillales</taxon>
        <taxon>Rhodospirillaceae</taxon>
    </lineage>
</organism>
<keyword evidence="1" id="KW-0472">Membrane</keyword>
<dbReference type="EMBL" id="JBHUIP010000001">
    <property type="protein sequence ID" value="MFD2261313.1"/>
    <property type="molecule type" value="Genomic_DNA"/>
</dbReference>
<dbReference type="InterPro" id="IPR025588">
    <property type="entry name" value="YcxB-like_C"/>
</dbReference>
<evidence type="ECO:0000313" key="4">
    <source>
        <dbReference type="Proteomes" id="UP001597295"/>
    </source>
</evidence>
<keyword evidence="1" id="KW-0812">Transmembrane</keyword>
<accession>A0ABW5DJL5</accession>
<protein>
    <submittedName>
        <fullName evidence="3">YcxB family protein</fullName>
    </submittedName>
</protein>
<comment type="caution">
    <text evidence="3">The sequence shown here is derived from an EMBL/GenBank/DDBJ whole genome shotgun (WGS) entry which is preliminary data.</text>
</comment>
<dbReference type="Pfam" id="PF14317">
    <property type="entry name" value="YcxB"/>
    <property type="match status" value="1"/>
</dbReference>
<gene>
    <name evidence="3" type="ORF">ACFSM5_00325</name>
</gene>
<name>A0ABW5DJL5_9PROT</name>
<dbReference type="Proteomes" id="UP001597295">
    <property type="component" value="Unassembled WGS sequence"/>
</dbReference>
<keyword evidence="4" id="KW-1185">Reference proteome</keyword>
<sequence>MIVFRLTAEELAAAQKASMSKAWRWSGVFTVLFLLLGGRAWQLDHGFGGAFFVVLGTSFLFNSLISRREKRRYIDSEWLLRNEAKVKWSEEWLDFGGTDSRSQVMWTRLYAWRETDDLLLLYLSTQMFFILPKRAFPNVETLEDLRRHLSDHGVKRHF</sequence>
<keyword evidence="1" id="KW-1133">Transmembrane helix</keyword>
<feature type="transmembrane region" description="Helical" evidence="1">
    <location>
        <begin position="22"/>
        <end position="41"/>
    </location>
</feature>
<feature type="transmembrane region" description="Helical" evidence="1">
    <location>
        <begin position="47"/>
        <end position="65"/>
    </location>
</feature>